<dbReference type="GO" id="GO:0005654">
    <property type="term" value="C:nucleoplasm"/>
    <property type="evidence" value="ECO:0007669"/>
    <property type="project" value="UniProtKB-SubCell"/>
</dbReference>
<proteinExistence type="predicted"/>
<feature type="domain" description="Macro" evidence="14">
    <location>
        <begin position="4"/>
        <end position="146"/>
    </location>
</feature>
<keyword evidence="6" id="KW-0007">Acetylation</keyword>
<comment type="caution">
    <text evidence="15">The sequence shown here is derived from an EMBL/GenBank/DDBJ whole genome shotgun (WGS) entry which is preliminary data.</text>
</comment>
<dbReference type="CDD" id="cd02901">
    <property type="entry name" value="Macro_Poa1p-like"/>
    <property type="match status" value="2"/>
</dbReference>
<evidence type="ECO:0000256" key="2">
    <source>
        <dbReference type="ARBA" id="ARBA00004604"/>
    </source>
</evidence>
<dbReference type="PANTHER" id="PTHR12521">
    <property type="entry name" value="PROTEIN C6ORF130"/>
    <property type="match status" value="1"/>
</dbReference>
<dbReference type="PROSITE" id="PS51154">
    <property type="entry name" value="MACRO"/>
    <property type="match status" value="2"/>
</dbReference>
<evidence type="ECO:0000313" key="16">
    <source>
        <dbReference type="Proteomes" id="UP000289886"/>
    </source>
</evidence>
<dbReference type="Gene3D" id="3.40.220.10">
    <property type="entry name" value="Leucine Aminopeptidase, subunit E, domain 1"/>
    <property type="match status" value="2"/>
</dbReference>
<name>A0A444U970_ACIRT</name>
<dbReference type="InterPro" id="IPR002589">
    <property type="entry name" value="Macro_dom"/>
</dbReference>
<comment type="function">
    <text evidence="9">ADP-ribose glycohydrolase that hydrolyzes ADP-ribose and acts on different substrates, such as proteins ADP-ribosylated on glutamate and O-acetyl-ADP-D-ribose. Specifically acts as a glutamate mono-ADP-ribosylhydrolase by mediating the removal of mono-ADP-ribose attached to glutamate residues on proteins. Does not act on poly-ADP-ribosylated proteins: the poly-ADP-ribose chain of poly-ADP-ribosylated glutamate residues must by hydrolyzed into mono-ADP-ribosylated glutamate by PARG to become a substrate for OARD1. Deacetylates O-acetyl-ADP ribose, a signaling molecule generated by the deacetylation of acetylated lysine residues in histones and other proteins. Catalyzes the deacylation of O-acetyl-ADP-ribose, O-propionyl-ADP-ribose and O-butyryl-ADP-ribose, yielding ADP-ribose plus acetate, propionate and butyrate, respectively.</text>
</comment>
<organism evidence="15 16">
    <name type="scientific">Acipenser ruthenus</name>
    <name type="common">Sterlet sturgeon</name>
    <dbReference type="NCBI Taxonomy" id="7906"/>
    <lineage>
        <taxon>Eukaryota</taxon>
        <taxon>Metazoa</taxon>
        <taxon>Chordata</taxon>
        <taxon>Craniata</taxon>
        <taxon>Vertebrata</taxon>
        <taxon>Euteleostomi</taxon>
        <taxon>Actinopterygii</taxon>
        <taxon>Chondrostei</taxon>
        <taxon>Acipenseriformes</taxon>
        <taxon>Acipenseridae</taxon>
        <taxon>Acipenser</taxon>
    </lineage>
</organism>
<evidence type="ECO:0000256" key="12">
    <source>
        <dbReference type="ARBA" id="ARBA00078888"/>
    </source>
</evidence>
<evidence type="ECO:0000256" key="11">
    <source>
        <dbReference type="ARBA" id="ARBA00075682"/>
    </source>
</evidence>
<dbReference type="SMART" id="SM00506">
    <property type="entry name" value="A1pp"/>
    <property type="match status" value="2"/>
</dbReference>
<evidence type="ECO:0000256" key="5">
    <source>
        <dbReference type="ARBA" id="ARBA00022801"/>
    </source>
</evidence>
<feature type="domain" description="Macro" evidence="14">
    <location>
        <begin position="142"/>
        <end position="293"/>
    </location>
</feature>
<comment type="subcellular location">
    <subcellularLocation>
        <location evidence="1">Chromosome</location>
    </subcellularLocation>
    <subcellularLocation>
        <location evidence="2">Nucleus</location>
        <location evidence="2">Nucleolus</location>
    </subcellularLocation>
    <subcellularLocation>
        <location evidence="3">Nucleus</location>
        <location evidence="3">Nucleoplasm</location>
    </subcellularLocation>
</comment>
<dbReference type="EMBL" id="SCEB01215031">
    <property type="protein sequence ID" value="RXM31679.1"/>
    <property type="molecule type" value="Genomic_DNA"/>
</dbReference>
<reference evidence="15 16" key="1">
    <citation type="submission" date="2019-01" db="EMBL/GenBank/DDBJ databases">
        <title>Draft Genome and Complete Hox-Cluster Characterization of the Sterlet Sturgeon (Acipenser ruthenus).</title>
        <authorList>
            <person name="Wei Q."/>
        </authorList>
    </citation>
    <scope>NUCLEOTIDE SEQUENCE [LARGE SCALE GENOMIC DNA]</scope>
    <source>
        <strain evidence="15">WHYD16114868_AA</strain>
        <tissue evidence="15">Blood</tissue>
    </source>
</reference>
<evidence type="ECO:0000256" key="7">
    <source>
        <dbReference type="ARBA" id="ARBA00023242"/>
    </source>
</evidence>
<evidence type="ECO:0000256" key="9">
    <source>
        <dbReference type="ARBA" id="ARBA00058495"/>
    </source>
</evidence>
<keyword evidence="5" id="KW-0378">Hydrolase</keyword>
<dbReference type="Pfam" id="PF01661">
    <property type="entry name" value="Macro"/>
    <property type="match status" value="2"/>
</dbReference>
<accession>A0A444U970</accession>
<sequence>MSVNNKPANPVYVGFQIRHVKGDLFSCPQSESLAQCISEDCRMGAGIAVLFKRKFGGVQELLGQKKQPGECAVLRRGKRFVYYLITKKKAHQKPTYESLRKSLEAMREHCVSNEVRELSMPRIGCGLDRLDWKKVAVMIEEVFQDTDIQITGFQIRHVKGDLFSCPQSESLAQCISEDCRMGAGIAVLFKRKFGGVQELLGQKKQPGECAVLRRGKRFVYYLITKKKAHQKPTYESLRKSLEAMREHCVSNEVRELSMPRIGCGLDRLDWKKVAVMIEEVFQDTDIQITVYTL</sequence>
<dbReference type="AlphaFoldDB" id="A0A444U970"/>
<dbReference type="FunFam" id="3.40.220.10:FF:000007">
    <property type="entry name" value="O-acetyl-ADP-ribose deacetylase 1"/>
    <property type="match status" value="1"/>
</dbReference>
<keyword evidence="16" id="KW-1185">Reference proteome</keyword>
<dbReference type="InterPro" id="IPR050892">
    <property type="entry name" value="ADP-ribose_metab_enzymes"/>
</dbReference>
<gene>
    <name evidence="15" type="ORF">EOD39_16689</name>
</gene>
<comment type="catalytic activity">
    <reaction evidence="8">
        <text>alpha-NAD(+) + H2O = ADP-D-ribose + nicotinamide + H(+)</text>
        <dbReference type="Rhea" id="RHEA:68792"/>
        <dbReference type="ChEBI" id="CHEBI:15377"/>
        <dbReference type="ChEBI" id="CHEBI:15378"/>
        <dbReference type="ChEBI" id="CHEBI:17154"/>
        <dbReference type="ChEBI" id="CHEBI:57967"/>
        <dbReference type="ChEBI" id="CHEBI:77017"/>
    </reaction>
</comment>
<evidence type="ECO:0000256" key="4">
    <source>
        <dbReference type="ARBA" id="ARBA00022454"/>
    </source>
</evidence>
<dbReference type="GO" id="GO:0140291">
    <property type="term" value="P:peptidyl-glutamate ADP-deribosylation"/>
    <property type="evidence" value="ECO:0007669"/>
    <property type="project" value="TreeGrafter"/>
</dbReference>
<keyword evidence="4" id="KW-0158">Chromosome</keyword>
<dbReference type="GO" id="GO:0016787">
    <property type="term" value="F:hydrolase activity"/>
    <property type="evidence" value="ECO:0007669"/>
    <property type="project" value="UniProtKB-KW"/>
</dbReference>
<evidence type="ECO:0000256" key="1">
    <source>
        <dbReference type="ARBA" id="ARBA00004286"/>
    </source>
</evidence>
<dbReference type="InterPro" id="IPR043472">
    <property type="entry name" value="Macro_dom-like"/>
</dbReference>
<evidence type="ECO:0000313" key="15">
    <source>
        <dbReference type="EMBL" id="RXM31679.1"/>
    </source>
</evidence>
<dbReference type="PANTHER" id="PTHR12521:SF0">
    <property type="entry name" value="ADP-RIBOSE GLYCOHYDROLASE OARD1"/>
    <property type="match status" value="1"/>
</dbReference>
<evidence type="ECO:0000256" key="6">
    <source>
        <dbReference type="ARBA" id="ARBA00022990"/>
    </source>
</evidence>
<evidence type="ECO:0000256" key="13">
    <source>
        <dbReference type="ARBA" id="ARBA00080860"/>
    </source>
</evidence>
<dbReference type="SUPFAM" id="SSF52949">
    <property type="entry name" value="Macro domain-like"/>
    <property type="match status" value="2"/>
</dbReference>
<evidence type="ECO:0000256" key="3">
    <source>
        <dbReference type="ARBA" id="ARBA00004642"/>
    </source>
</evidence>
<dbReference type="GO" id="GO:0005694">
    <property type="term" value="C:chromosome"/>
    <property type="evidence" value="ECO:0007669"/>
    <property type="project" value="UniProtKB-SubCell"/>
</dbReference>
<evidence type="ECO:0000256" key="8">
    <source>
        <dbReference type="ARBA" id="ARBA00049015"/>
    </source>
</evidence>
<evidence type="ECO:0000256" key="10">
    <source>
        <dbReference type="ARBA" id="ARBA00069725"/>
    </source>
</evidence>
<dbReference type="GO" id="GO:0005730">
    <property type="term" value="C:nucleolus"/>
    <property type="evidence" value="ECO:0007669"/>
    <property type="project" value="UniProtKB-SubCell"/>
</dbReference>
<keyword evidence="7" id="KW-0539">Nucleus</keyword>
<evidence type="ECO:0000259" key="14">
    <source>
        <dbReference type="PROSITE" id="PS51154"/>
    </source>
</evidence>
<dbReference type="Proteomes" id="UP000289886">
    <property type="component" value="Unassembled WGS sequence"/>
</dbReference>
<protein>
    <recommendedName>
        <fullName evidence="10">ADP-ribose glycohydrolase OARD1</fullName>
    </recommendedName>
    <alternativeName>
        <fullName evidence="12">O-acetyl-ADP-ribose deacetylase 1</fullName>
    </alternativeName>
    <alternativeName>
        <fullName evidence="11">Terminal ADP-ribose protein glycohydrolase 1</fullName>
    </alternativeName>
    <alternativeName>
        <fullName evidence="13">[Protein ADP-ribosylglutamate] hydrolase OARD1</fullName>
    </alternativeName>
</protein>